<dbReference type="PROSITE" id="PS51530">
    <property type="entry name" value="CYSTATIN_FETUIN_B"/>
    <property type="match status" value="1"/>
</dbReference>
<dbReference type="AlphaFoldDB" id="A0A671VS17"/>
<dbReference type="Pfam" id="PF00031">
    <property type="entry name" value="Cystatin"/>
    <property type="match status" value="1"/>
</dbReference>
<evidence type="ECO:0000256" key="2">
    <source>
        <dbReference type="ARBA" id="ARBA00023157"/>
    </source>
</evidence>
<dbReference type="Ensembl" id="ENSSAUT00010030618.1">
    <property type="protein sequence ID" value="ENSSAUP00010029029.1"/>
    <property type="gene ID" value="ENSSAUG00010012496.1"/>
</dbReference>
<dbReference type="PANTHER" id="PTHR13814">
    <property type="entry name" value="FETUIN"/>
    <property type="match status" value="1"/>
</dbReference>
<dbReference type="OMA" id="NCQFAHR"/>
<accession>A0A671VS17</accession>
<keyword evidence="1 5" id="KW-0732">Signal</keyword>
<keyword evidence="3" id="KW-0325">Glycoprotein</keyword>
<evidence type="ECO:0000256" key="1">
    <source>
        <dbReference type="ARBA" id="ARBA00022729"/>
    </source>
</evidence>
<keyword evidence="2" id="KW-1015">Disulfide bond</keyword>
<dbReference type="GO" id="GO:0005576">
    <property type="term" value="C:extracellular region"/>
    <property type="evidence" value="ECO:0007669"/>
    <property type="project" value="TreeGrafter"/>
</dbReference>
<feature type="compositionally biased region" description="Low complexity" evidence="4">
    <location>
        <begin position="332"/>
        <end position="346"/>
    </location>
</feature>
<evidence type="ECO:0000256" key="5">
    <source>
        <dbReference type="SAM" id="SignalP"/>
    </source>
</evidence>
<feature type="compositionally biased region" description="Basic residues" evidence="4">
    <location>
        <begin position="347"/>
        <end position="359"/>
    </location>
</feature>
<protein>
    <recommendedName>
        <fullName evidence="6">Cystatin fetuin-B-type domain-containing protein</fullName>
    </recommendedName>
</protein>
<dbReference type="InterPro" id="IPR000010">
    <property type="entry name" value="Cystatin_dom"/>
</dbReference>
<name>A0A671VS17_SPAAU</name>
<dbReference type="InterPro" id="IPR046350">
    <property type="entry name" value="Cystatin_sf"/>
</dbReference>
<dbReference type="SUPFAM" id="SSF54403">
    <property type="entry name" value="Cystatin/monellin"/>
    <property type="match status" value="2"/>
</dbReference>
<feature type="domain" description="Cystatin fetuin-B-type" evidence="6">
    <location>
        <begin position="144"/>
        <end position="270"/>
    </location>
</feature>
<evidence type="ECO:0000256" key="3">
    <source>
        <dbReference type="ARBA" id="ARBA00023180"/>
    </source>
</evidence>
<reference evidence="7" key="1">
    <citation type="submission" date="2021-04" db="EMBL/GenBank/DDBJ databases">
        <authorList>
            <consortium name="Wellcome Sanger Institute Data Sharing"/>
        </authorList>
    </citation>
    <scope>NUCLEOTIDE SEQUENCE [LARGE SCALE GENOMIC DNA]</scope>
</reference>
<reference evidence="7" key="3">
    <citation type="submission" date="2025-09" db="UniProtKB">
        <authorList>
            <consortium name="Ensembl"/>
        </authorList>
    </citation>
    <scope>IDENTIFICATION</scope>
</reference>
<dbReference type="GeneTree" id="ENSGT00950000182930"/>
<dbReference type="InterPro" id="IPR050735">
    <property type="entry name" value="Kininogen_Fetuin_HRG"/>
</dbReference>
<dbReference type="SMART" id="SM00043">
    <property type="entry name" value="CY"/>
    <property type="match status" value="2"/>
</dbReference>
<dbReference type="InParanoid" id="A0A671VS17"/>
<feature type="chain" id="PRO_5025466042" description="Cystatin fetuin-B-type domain-containing protein" evidence="5">
    <location>
        <begin position="26"/>
        <end position="359"/>
    </location>
</feature>
<evidence type="ECO:0000256" key="4">
    <source>
        <dbReference type="SAM" id="MobiDB-lite"/>
    </source>
</evidence>
<sequence>MSLRMRMSVYLLVLCLALLQWEGRASPDPPGCNSPEAVRVAEEALEQISQDRTDGYILSLNRLYDLSHTPDKEKGVSFYKLTIDVMETKCHITSRKPWKQCKVRDIGGVPVYGECEVSASIGSEVQLQSYACAIREVPATLVVAECPDCPTADNLNEPVVKETANLSLQRLNEESRLANYFTLENITRASSQWVFGPSYFVEFTIVETVCSRNTDASELSNCKPMDCQFAHRGFCLGTHVAMEDQFEIRPSVGNKDSSFPNRNAVEVECEIYEPQAAVVEEQAHVRGDSGHTVQQHNHTHLHPHEHMHSVTPSSDLAVSKPRGSLGTVVDQPAPVRSSPAASSCPSPHRHNLGIVKLRL</sequence>
<dbReference type="InterPro" id="IPR025764">
    <property type="entry name" value="Cystatin_Fetuin_B"/>
</dbReference>
<dbReference type="GO" id="GO:0004869">
    <property type="term" value="F:cysteine-type endopeptidase inhibitor activity"/>
    <property type="evidence" value="ECO:0007669"/>
    <property type="project" value="InterPro"/>
</dbReference>
<organism evidence="7 8">
    <name type="scientific">Sparus aurata</name>
    <name type="common">Gilthead sea bream</name>
    <dbReference type="NCBI Taxonomy" id="8175"/>
    <lineage>
        <taxon>Eukaryota</taxon>
        <taxon>Metazoa</taxon>
        <taxon>Chordata</taxon>
        <taxon>Craniata</taxon>
        <taxon>Vertebrata</taxon>
        <taxon>Euteleostomi</taxon>
        <taxon>Actinopterygii</taxon>
        <taxon>Neopterygii</taxon>
        <taxon>Teleostei</taxon>
        <taxon>Neoteleostei</taxon>
        <taxon>Acanthomorphata</taxon>
        <taxon>Eupercaria</taxon>
        <taxon>Spariformes</taxon>
        <taxon>Sparidae</taxon>
        <taxon>Sparus</taxon>
    </lineage>
</organism>
<evidence type="ECO:0000313" key="7">
    <source>
        <dbReference type="Ensembl" id="ENSSAUP00010029029.1"/>
    </source>
</evidence>
<keyword evidence="8" id="KW-1185">Reference proteome</keyword>
<feature type="signal peptide" evidence="5">
    <location>
        <begin position="1"/>
        <end position="25"/>
    </location>
</feature>
<dbReference type="Gene3D" id="3.10.450.10">
    <property type="match status" value="2"/>
</dbReference>
<feature type="region of interest" description="Disordered" evidence="4">
    <location>
        <begin position="290"/>
        <end position="359"/>
    </location>
</feature>
<dbReference type="CDD" id="cd00042">
    <property type="entry name" value="CY"/>
    <property type="match status" value="1"/>
</dbReference>
<proteinExistence type="predicted"/>
<evidence type="ECO:0000259" key="6">
    <source>
        <dbReference type="PROSITE" id="PS51530"/>
    </source>
</evidence>
<dbReference type="Proteomes" id="UP000472265">
    <property type="component" value="Chromosome 11"/>
</dbReference>
<reference evidence="7" key="2">
    <citation type="submission" date="2025-08" db="UniProtKB">
        <authorList>
            <consortium name="Ensembl"/>
        </authorList>
    </citation>
    <scope>IDENTIFICATION</scope>
</reference>
<dbReference type="PANTHER" id="PTHR13814:SF17">
    <property type="entry name" value="FETUIN-B PRECURSOR"/>
    <property type="match status" value="1"/>
</dbReference>
<evidence type="ECO:0000313" key="8">
    <source>
        <dbReference type="Proteomes" id="UP000472265"/>
    </source>
</evidence>